<organism evidence="2 3">
    <name type="scientific">Buddleja alternifolia</name>
    <dbReference type="NCBI Taxonomy" id="168488"/>
    <lineage>
        <taxon>Eukaryota</taxon>
        <taxon>Viridiplantae</taxon>
        <taxon>Streptophyta</taxon>
        <taxon>Embryophyta</taxon>
        <taxon>Tracheophyta</taxon>
        <taxon>Spermatophyta</taxon>
        <taxon>Magnoliopsida</taxon>
        <taxon>eudicotyledons</taxon>
        <taxon>Gunneridae</taxon>
        <taxon>Pentapetalae</taxon>
        <taxon>asterids</taxon>
        <taxon>lamiids</taxon>
        <taxon>Lamiales</taxon>
        <taxon>Scrophulariaceae</taxon>
        <taxon>Buddlejeae</taxon>
        <taxon>Buddleja</taxon>
    </lineage>
</organism>
<gene>
    <name evidence="2" type="ORF">BUALT_Bualt10G0074100</name>
</gene>
<name>A0AAV6WXI8_9LAMI</name>
<proteinExistence type="predicted"/>
<dbReference type="PANTHER" id="PTHR31672">
    <property type="entry name" value="BNACNNG10540D PROTEIN"/>
    <property type="match status" value="1"/>
</dbReference>
<dbReference type="PROSITE" id="PS50181">
    <property type="entry name" value="FBOX"/>
    <property type="match status" value="1"/>
</dbReference>
<dbReference type="SUPFAM" id="SSF81383">
    <property type="entry name" value="F-box domain"/>
    <property type="match status" value="1"/>
</dbReference>
<comment type="caution">
    <text evidence="2">The sequence shown here is derived from an EMBL/GenBank/DDBJ whole genome shotgun (WGS) entry which is preliminary data.</text>
</comment>
<evidence type="ECO:0000259" key="1">
    <source>
        <dbReference type="PROSITE" id="PS50181"/>
    </source>
</evidence>
<protein>
    <recommendedName>
        <fullName evidence="1">F-box domain-containing protein</fullName>
    </recommendedName>
</protein>
<dbReference type="SMART" id="SM00256">
    <property type="entry name" value="FBOX"/>
    <property type="match status" value="1"/>
</dbReference>
<dbReference type="Proteomes" id="UP000826271">
    <property type="component" value="Unassembled WGS sequence"/>
</dbReference>
<evidence type="ECO:0000313" key="3">
    <source>
        <dbReference type="Proteomes" id="UP000826271"/>
    </source>
</evidence>
<dbReference type="AlphaFoldDB" id="A0AAV6WXI8"/>
<dbReference type="InterPro" id="IPR036047">
    <property type="entry name" value="F-box-like_dom_sf"/>
</dbReference>
<dbReference type="EMBL" id="WHWC01000010">
    <property type="protein sequence ID" value="KAG8375186.1"/>
    <property type="molecule type" value="Genomic_DNA"/>
</dbReference>
<feature type="domain" description="F-box" evidence="1">
    <location>
        <begin position="32"/>
        <end position="81"/>
    </location>
</feature>
<keyword evidence="3" id="KW-1185">Reference proteome</keyword>
<reference evidence="2" key="1">
    <citation type="submission" date="2019-10" db="EMBL/GenBank/DDBJ databases">
        <authorList>
            <person name="Zhang R."/>
            <person name="Pan Y."/>
            <person name="Wang J."/>
            <person name="Ma R."/>
            <person name="Yu S."/>
        </authorList>
    </citation>
    <scope>NUCLEOTIDE SEQUENCE</scope>
    <source>
        <strain evidence="2">LA-IB0</strain>
        <tissue evidence="2">Leaf</tissue>
    </source>
</reference>
<dbReference type="InterPro" id="IPR050796">
    <property type="entry name" value="SCF_F-box_component"/>
</dbReference>
<dbReference type="InterPro" id="IPR001810">
    <property type="entry name" value="F-box_dom"/>
</dbReference>
<evidence type="ECO:0000313" key="2">
    <source>
        <dbReference type="EMBL" id="KAG8375186.1"/>
    </source>
</evidence>
<dbReference type="Pfam" id="PF00646">
    <property type="entry name" value="F-box"/>
    <property type="match status" value="1"/>
</dbReference>
<sequence length="248" mass="28014">MNRSCIRRIGGVMEEDRKALTTPNSSSNGVSQFWFMDLPTAVIHDILFRLPINSVINVKFVCTTLYKLVSNPNFSVNYSKNSPFATFLLSDLDDFTLYLLDISDDNILCPLWNRRSVLGLELCSDFMQLTSINNQLCLVDLRSISEIVVWKMKEYGVAESWTKDMVLDISVPSEVQLGGISLVRIFENGDMLFSYPSENCSISYNPTKQELTKIEFPCFGSIDYSPSFLSLKEIITGARSSTMDVLSK</sequence>
<accession>A0AAV6WXI8</accession>